<dbReference type="PANTHER" id="PTHR34213:SF2">
    <property type="entry name" value="NUCLEAR TRANSPORT FACTOR 2 (NTF2) FAMILY PROTEIN"/>
    <property type="match status" value="1"/>
</dbReference>
<evidence type="ECO:0000313" key="1">
    <source>
        <dbReference type="EMBL" id="CAF1471296.1"/>
    </source>
</evidence>
<sequence length="205" mass="23347">MTLIIRSFNSFRCLNLLSNPSRSSLFTSSLVQSRYITLSTQSTSTKVSMNRQVREEIIADVLNLYNSNPTEESFRHYAPNAQFEDPLQFSGNLSSIKSAFKSLPKIFKDSEVTKSDAQIDTNPMKLNLETRYEWKGINKETVIRSIVLLTLNDQEQIIRHEERWNGEPIPNAESGFFGRIKEALRHATGSLVHAAVDSEKPVEKH</sequence>
<dbReference type="PANTHER" id="PTHR34213">
    <property type="entry name" value="NUCLEAR TRANSPORT FACTOR 2 (NTF2) FAMILY PROTEIN"/>
    <property type="match status" value="1"/>
</dbReference>
<proteinExistence type="predicted"/>
<organism evidence="1 2">
    <name type="scientific">Adineta ricciae</name>
    <name type="common">Rotifer</name>
    <dbReference type="NCBI Taxonomy" id="249248"/>
    <lineage>
        <taxon>Eukaryota</taxon>
        <taxon>Metazoa</taxon>
        <taxon>Spiralia</taxon>
        <taxon>Gnathifera</taxon>
        <taxon>Rotifera</taxon>
        <taxon>Eurotatoria</taxon>
        <taxon>Bdelloidea</taxon>
        <taxon>Adinetida</taxon>
        <taxon>Adinetidae</taxon>
        <taxon>Adineta</taxon>
    </lineage>
</organism>
<evidence type="ECO:0000313" key="2">
    <source>
        <dbReference type="Proteomes" id="UP000663828"/>
    </source>
</evidence>
<dbReference type="SUPFAM" id="SSF54427">
    <property type="entry name" value="NTF2-like"/>
    <property type="match status" value="1"/>
</dbReference>
<dbReference type="InterPro" id="IPR032710">
    <property type="entry name" value="NTF2-like_dom_sf"/>
</dbReference>
<name>A0A815R3X8_ADIRI</name>
<gene>
    <name evidence="1" type="ORF">XAT740_LOCUS37995</name>
</gene>
<keyword evidence="2" id="KW-1185">Reference proteome</keyword>
<dbReference type="Proteomes" id="UP000663828">
    <property type="component" value="Unassembled WGS sequence"/>
</dbReference>
<dbReference type="EMBL" id="CAJNOR010004055">
    <property type="protein sequence ID" value="CAF1471296.1"/>
    <property type="molecule type" value="Genomic_DNA"/>
</dbReference>
<reference evidence="1" key="1">
    <citation type="submission" date="2021-02" db="EMBL/GenBank/DDBJ databases">
        <authorList>
            <person name="Nowell W R."/>
        </authorList>
    </citation>
    <scope>NUCLEOTIDE SEQUENCE</scope>
</reference>
<dbReference type="AlphaFoldDB" id="A0A815R3X8"/>
<comment type="caution">
    <text evidence="1">The sequence shown here is derived from an EMBL/GenBank/DDBJ whole genome shotgun (WGS) entry which is preliminary data.</text>
</comment>
<protein>
    <submittedName>
        <fullName evidence="1">Uncharacterized protein</fullName>
    </submittedName>
</protein>
<accession>A0A815R3X8</accession>